<dbReference type="InParanoid" id="A0A4S2MP77"/>
<feature type="compositionally biased region" description="Polar residues" evidence="1">
    <location>
        <begin position="21"/>
        <end position="30"/>
    </location>
</feature>
<feature type="region of interest" description="Disordered" evidence="1">
    <location>
        <begin position="1"/>
        <end position="115"/>
    </location>
</feature>
<feature type="region of interest" description="Disordered" evidence="1">
    <location>
        <begin position="373"/>
        <end position="496"/>
    </location>
</feature>
<evidence type="ECO:0000256" key="1">
    <source>
        <dbReference type="SAM" id="MobiDB-lite"/>
    </source>
</evidence>
<dbReference type="Proteomes" id="UP000298138">
    <property type="component" value="Unassembled WGS sequence"/>
</dbReference>
<proteinExistence type="predicted"/>
<organism evidence="2 3">
    <name type="scientific">Ascodesmis nigricans</name>
    <dbReference type="NCBI Taxonomy" id="341454"/>
    <lineage>
        <taxon>Eukaryota</taxon>
        <taxon>Fungi</taxon>
        <taxon>Dikarya</taxon>
        <taxon>Ascomycota</taxon>
        <taxon>Pezizomycotina</taxon>
        <taxon>Pezizomycetes</taxon>
        <taxon>Pezizales</taxon>
        <taxon>Ascodesmidaceae</taxon>
        <taxon>Ascodesmis</taxon>
    </lineage>
</organism>
<feature type="compositionally biased region" description="Polar residues" evidence="1">
    <location>
        <begin position="269"/>
        <end position="280"/>
    </location>
</feature>
<feature type="compositionally biased region" description="Basic and acidic residues" evidence="1">
    <location>
        <begin position="647"/>
        <end position="664"/>
    </location>
</feature>
<reference evidence="2 3" key="1">
    <citation type="submission" date="2019-04" db="EMBL/GenBank/DDBJ databases">
        <title>Comparative genomics and transcriptomics to analyze fruiting body development in filamentous ascomycetes.</title>
        <authorList>
            <consortium name="DOE Joint Genome Institute"/>
            <person name="Lutkenhaus R."/>
            <person name="Traeger S."/>
            <person name="Breuer J."/>
            <person name="Kuo A."/>
            <person name="Lipzen A."/>
            <person name="Pangilinan J."/>
            <person name="Dilworth D."/>
            <person name="Sandor L."/>
            <person name="Poggeler S."/>
            <person name="Barry K."/>
            <person name="Grigoriev I.V."/>
            <person name="Nowrousian M."/>
        </authorList>
    </citation>
    <scope>NUCLEOTIDE SEQUENCE [LARGE SCALE GENOMIC DNA]</scope>
    <source>
        <strain evidence="2 3">CBS 389.68</strain>
    </source>
</reference>
<gene>
    <name evidence="2" type="ORF">EX30DRAFT_212682</name>
</gene>
<feature type="compositionally biased region" description="Polar residues" evidence="1">
    <location>
        <begin position="548"/>
        <end position="560"/>
    </location>
</feature>
<feature type="compositionally biased region" description="Low complexity" evidence="1">
    <location>
        <begin position="808"/>
        <end position="817"/>
    </location>
</feature>
<feature type="region of interest" description="Disordered" evidence="1">
    <location>
        <begin position="264"/>
        <end position="329"/>
    </location>
</feature>
<feature type="compositionally biased region" description="Low complexity" evidence="1">
    <location>
        <begin position="1"/>
        <end position="17"/>
    </location>
</feature>
<feature type="compositionally biased region" description="Low complexity" evidence="1">
    <location>
        <begin position="42"/>
        <end position="90"/>
    </location>
</feature>
<feature type="compositionally biased region" description="Low complexity" evidence="1">
    <location>
        <begin position="665"/>
        <end position="677"/>
    </location>
</feature>
<evidence type="ECO:0000313" key="3">
    <source>
        <dbReference type="Proteomes" id="UP000298138"/>
    </source>
</evidence>
<feature type="compositionally biased region" description="Low complexity" evidence="1">
    <location>
        <begin position="708"/>
        <end position="731"/>
    </location>
</feature>
<name>A0A4S2MP77_9PEZI</name>
<evidence type="ECO:0000313" key="2">
    <source>
        <dbReference type="EMBL" id="TGZ77079.1"/>
    </source>
</evidence>
<keyword evidence="3" id="KW-1185">Reference proteome</keyword>
<feature type="region of interest" description="Disordered" evidence="1">
    <location>
        <begin position="644"/>
        <end position="821"/>
    </location>
</feature>
<feature type="compositionally biased region" description="Low complexity" evidence="1">
    <location>
        <begin position="777"/>
        <end position="786"/>
    </location>
</feature>
<sequence length="884" mass="95973">MPSLSLFSSSSASTHSEPQSRKLSMTARISNSRRLRRKNTDSATSSSYHAPPAPAATSSKSSSSNPVSGWLSRSSTSATKQTKQTKPARPAAMVRRNTDENGMLKAREPPTAQRKHTPINYERRSTTMRQIGGSIRGLGSQISIASAPAVASQTIPPPPLPPKYPVASRAPGGSLPNASMPSIHKLPRAPSIEHHRRASMDHYNSHSGSKSNDTFDAITARIGYHDSLPKPSKRPHSLGGFLKEQPHVPQPVVTRNYRVPLDTEFEPQQLLQRPQSTRSGPPSPSFMRTNSEESSNSSYKSFQSTVTKDIKRLPSRRVTDPVIPQQIDPRSRSLIRRTLTDSAYPLDDEEDGINGDMGTGFHAVTADHAIPTPATNFDGIIEKFPEDSPARQPDMEDGISPANQSATTQRVRRNSSSSSSFMGGWKLSLSRQNTQKSQKSHKSHKSQKTESEKSSGASTSSGQSGEESTSFKSRISGTFSRPGSSGSDKVKNQPVMVKSMSATKAYRQAQNAFLASKAKVKTEEVLPTTTETKQAQPVASLVHAYAHSRTNSDSKASVMSESKESIAESTSGQRNLDRESARLSLVAKLQDVEAQLSCETKEDDFPLPRVVSEPSSLPTPPTEDEPPAIGPVSLENAVKQYAMLSEKLAHENRPITPPDSRDGSSNRSSNRSSSETSTTDEEIFEDAKDVVTPLVTPLLPPKLPSKGTRSPTTTISPSSSGSTTPTTSLSSNRRRMMHRPGPPPGHRSHRKDKSISPLRNEVDTTASDHQKTSYFPSSSSSSSASAKTTSIRRSELRGLERHSIASFPTARGSSSTGPPTPPKPIAKLFVICCRCKYWHDLPSAMYRGMVENGGATRCPYCLHGMETACCSGYTCVVYMHQKHH</sequence>
<feature type="region of interest" description="Disordered" evidence="1">
    <location>
        <begin position="225"/>
        <end position="249"/>
    </location>
</feature>
<feature type="compositionally biased region" description="Basic and acidic residues" evidence="1">
    <location>
        <begin position="760"/>
        <end position="771"/>
    </location>
</feature>
<feature type="compositionally biased region" description="Basic and acidic residues" evidence="1">
    <location>
        <begin position="792"/>
        <end position="803"/>
    </location>
</feature>
<feature type="region of interest" description="Disordered" evidence="1">
    <location>
        <begin position="547"/>
        <end position="578"/>
    </location>
</feature>
<accession>A0A4S2MP77</accession>
<feature type="compositionally biased region" description="Low complexity" evidence="1">
    <location>
        <begin position="454"/>
        <end position="470"/>
    </location>
</feature>
<feature type="region of interest" description="Disordered" evidence="1">
    <location>
        <begin position="597"/>
        <end position="632"/>
    </location>
</feature>
<dbReference type="AlphaFoldDB" id="A0A4S2MP77"/>
<dbReference type="EMBL" id="ML220160">
    <property type="protein sequence ID" value="TGZ77079.1"/>
    <property type="molecule type" value="Genomic_DNA"/>
</dbReference>
<feature type="compositionally biased region" description="Polar residues" evidence="1">
    <location>
        <begin position="471"/>
        <end position="487"/>
    </location>
</feature>
<feature type="compositionally biased region" description="Basic and acidic residues" evidence="1">
    <location>
        <begin position="380"/>
        <end position="389"/>
    </location>
</feature>
<dbReference type="OrthoDB" id="5386674at2759"/>
<protein>
    <submittedName>
        <fullName evidence="2">Uncharacterized protein</fullName>
    </submittedName>
</protein>